<dbReference type="InterPro" id="IPR039551">
    <property type="entry name" value="Cho/carn_acyl_trans"/>
</dbReference>
<name>A0A0D0AEC0_9AGAM</name>
<dbReference type="AlphaFoldDB" id="A0A0D0AEC0"/>
<reference evidence="3" key="2">
    <citation type="submission" date="2015-01" db="EMBL/GenBank/DDBJ databases">
        <title>Evolutionary Origins and Diversification of the Mycorrhizal Mutualists.</title>
        <authorList>
            <consortium name="DOE Joint Genome Institute"/>
            <consortium name="Mycorrhizal Genomics Consortium"/>
            <person name="Kohler A."/>
            <person name="Kuo A."/>
            <person name="Nagy L.G."/>
            <person name="Floudas D."/>
            <person name="Copeland A."/>
            <person name="Barry K.W."/>
            <person name="Cichocki N."/>
            <person name="Veneault-Fourrey C."/>
            <person name="LaButti K."/>
            <person name="Lindquist E.A."/>
            <person name="Lipzen A."/>
            <person name="Lundell T."/>
            <person name="Morin E."/>
            <person name="Murat C."/>
            <person name="Riley R."/>
            <person name="Ohm R."/>
            <person name="Sun H."/>
            <person name="Tunlid A."/>
            <person name="Henrissat B."/>
            <person name="Grigoriev I.V."/>
            <person name="Hibbett D.S."/>
            <person name="Martin F."/>
        </authorList>
    </citation>
    <scope>NUCLEOTIDE SEQUENCE [LARGE SCALE GENOMIC DNA]</scope>
    <source>
        <strain evidence="3">UH-Slu-Lm8-n1</strain>
    </source>
</reference>
<dbReference type="EMBL" id="KN836191">
    <property type="protein sequence ID" value="KIK32557.1"/>
    <property type="molecule type" value="Genomic_DNA"/>
</dbReference>
<accession>A0A0D0AEC0</accession>
<reference evidence="2 3" key="1">
    <citation type="submission" date="2014-04" db="EMBL/GenBank/DDBJ databases">
        <authorList>
            <consortium name="DOE Joint Genome Institute"/>
            <person name="Kuo A."/>
            <person name="Ruytinx J."/>
            <person name="Rineau F."/>
            <person name="Colpaert J."/>
            <person name="Kohler A."/>
            <person name="Nagy L.G."/>
            <person name="Floudas D."/>
            <person name="Copeland A."/>
            <person name="Barry K.W."/>
            <person name="Cichocki N."/>
            <person name="Veneault-Fourrey C."/>
            <person name="LaButti K."/>
            <person name="Lindquist E.A."/>
            <person name="Lipzen A."/>
            <person name="Lundell T."/>
            <person name="Morin E."/>
            <person name="Murat C."/>
            <person name="Sun H."/>
            <person name="Tunlid A."/>
            <person name="Henrissat B."/>
            <person name="Grigoriev I.V."/>
            <person name="Hibbett D.S."/>
            <person name="Martin F."/>
            <person name="Nordberg H.P."/>
            <person name="Cantor M.N."/>
            <person name="Hua S.X."/>
        </authorList>
    </citation>
    <scope>NUCLEOTIDE SEQUENCE [LARGE SCALE GENOMIC DNA]</scope>
    <source>
        <strain evidence="2 3">UH-Slu-Lm8-n1</strain>
    </source>
</reference>
<organism evidence="2 3">
    <name type="scientific">Suillus luteus UH-Slu-Lm8-n1</name>
    <dbReference type="NCBI Taxonomy" id="930992"/>
    <lineage>
        <taxon>Eukaryota</taxon>
        <taxon>Fungi</taxon>
        <taxon>Dikarya</taxon>
        <taxon>Basidiomycota</taxon>
        <taxon>Agaricomycotina</taxon>
        <taxon>Agaricomycetes</taxon>
        <taxon>Agaricomycetidae</taxon>
        <taxon>Boletales</taxon>
        <taxon>Suillineae</taxon>
        <taxon>Suillaceae</taxon>
        <taxon>Suillus</taxon>
    </lineage>
</organism>
<dbReference type="HOGENOM" id="CLU_2533807_0_0_1"/>
<evidence type="ECO:0000259" key="1">
    <source>
        <dbReference type="Pfam" id="PF00755"/>
    </source>
</evidence>
<feature type="domain" description="Choline/carnitine acyltransferase" evidence="1">
    <location>
        <begin position="8"/>
        <end position="83"/>
    </location>
</feature>
<dbReference type="Proteomes" id="UP000054485">
    <property type="component" value="Unassembled WGS sequence"/>
</dbReference>
<sequence>NDPTPDRGSQLPHATALSIILSLAFIRDLRQGLLDPDAVRGRALDMDQYGRLFRTAHIPTEHGCKMLVNDAARHIVDLRRGQFC</sequence>
<evidence type="ECO:0000313" key="2">
    <source>
        <dbReference type="EMBL" id="KIK32557.1"/>
    </source>
</evidence>
<dbReference type="Gene3D" id="3.30.559.70">
    <property type="entry name" value="Choline/Carnitine o-acyltransferase, domain 2"/>
    <property type="match status" value="1"/>
</dbReference>
<dbReference type="InterPro" id="IPR042231">
    <property type="entry name" value="Cho/carn_acyl_trans_2"/>
</dbReference>
<dbReference type="OrthoDB" id="240216at2759"/>
<feature type="non-terminal residue" evidence="2">
    <location>
        <position position="1"/>
    </location>
</feature>
<dbReference type="Pfam" id="PF00755">
    <property type="entry name" value="Carn_acyltransf"/>
    <property type="match status" value="1"/>
</dbReference>
<gene>
    <name evidence="2" type="ORF">CY34DRAFT_101197</name>
</gene>
<dbReference type="STRING" id="930992.A0A0D0AEC0"/>
<dbReference type="InParanoid" id="A0A0D0AEC0"/>
<evidence type="ECO:0000313" key="3">
    <source>
        <dbReference type="Proteomes" id="UP000054485"/>
    </source>
</evidence>
<protein>
    <recommendedName>
        <fullName evidence="1">Choline/carnitine acyltransferase domain-containing protein</fullName>
    </recommendedName>
</protein>
<proteinExistence type="predicted"/>
<dbReference type="SUPFAM" id="SSF52777">
    <property type="entry name" value="CoA-dependent acyltransferases"/>
    <property type="match status" value="1"/>
</dbReference>
<keyword evidence="3" id="KW-1185">Reference proteome</keyword>